<organism evidence="2 3">
    <name type="scientific">Streptomyces cellostaticus</name>
    <dbReference type="NCBI Taxonomy" id="67285"/>
    <lineage>
        <taxon>Bacteria</taxon>
        <taxon>Bacillati</taxon>
        <taxon>Actinomycetota</taxon>
        <taxon>Actinomycetes</taxon>
        <taxon>Kitasatosporales</taxon>
        <taxon>Streptomycetaceae</taxon>
        <taxon>Streptomyces</taxon>
    </lineage>
</organism>
<reference evidence="2 3" key="1">
    <citation type="submission" date="2015-10" db="EMBL/GenBank/DDBJ databases">
        <title>Draft genome sequence of Streptomyces cellostaticus DSM 40189, type strain for the species Streptomyces cellostaticus.</title>
        <authorList>
            <person name="Ruckert C."/>
            <person name="Winkler A."/>
            <person name="Kalinowski J."/>
            <person name="Kampfer P."/>
            <person name="Glaeser S."/>
        </authorList>
    </citation>
    <scope>NUCLEOTIDE SEQUENCE [LARGE SCALE GENOMIC DNA]</scope>
    <source>
        <strain evidence="2 3">DSM 40189</strain>
    </source>
</reference>
<feature type="region of interest" description="Disordered" evidence="1">
    <location>
        <begin position="125"/>
        <end position="179"/>
    </location>
</feature>
<dbReference type="STRING" id="67285.AQI88_37550"/>
<evidence type="ECO:0000313" key="2">
    <source>
        <dbReference type="EMBL" id="KUM91349.1"/>
    </source>
</evidence>
<gene>
    <name evidence="2" type="ORF">AQI88_37550</name>
</gene>
<evidence type="ECO:0000256" key="1">
    <source>
        <dbReference type="SAM" id="MobiDB-lite"/>
    </source>
</evidence>
<accession>A0A101NE60</accession>
<name>A0A101NE60_9ACTN</name>
<dbReference type="EMBL" id="LMWL01000080">
    <property type="protein sequence ID" value="KUM91349.1"/>
    <property type="molecule type" value="Genomic_DNA"/>
</dbReference>
<evidence type="ECO:0000313" key="3">
    <source>
        <dbReference type="Proteomes" id="UP000054241"/>
    </source>
</evidence>
<proteinExistence type="predicted"/>
<protein>
    <submittedName>
        <fullName evidence="2">Uncharacterized protein</fullName>
    </submittedName>
</protein>
<dbReference type="AlphaFoldDB" id="A0A101NE60"/>
<feature type="compositionally biased region" description="Polar residues" evidence="1">
    <location>
        <begin position="128"/>
        <end position="141"/>
    </location>
</feature>
<keyword evidence="3" id="KW-1185">Reference proteome</keyword>
<sequence>MQTLLDACAHISNHLRHGNFSQLGEAITDWEEMTKKLATLKEDAQNHLKSRADKANWAGVNAQVSREFIDKTAREFADAHTQADSITKILKDTRGELVDYRTQLTEAIARAENKNLTVVDTGHGTFTVMGNTRPDWNSDPSGKTRAGSPSTTPPSPTRSSVRPGSMDAPRPRACRCARP</sequence>
<comment type="caution">
    <text evidence="2">The sequence shown here is derived from an EMBL/GenBank/DDBJ whole genome shotgun (WGS) entry which is preliminary data.</text>
</comment>
<dbReference type="Proteomes" id="UP000054241">
    <property type="component" value="Unassembled WGS sequence"/>
</dbReference>